<evidence type="ECO:0000256" key="6">
    <source>
        <dbReference type="ARBA" id="ARBA00023136"/>
    </source>
</evidence>
<proteinExistence type="predicted"/>
<dbReference type="KEGG" id="gsn:YC6258_01013"/>
<feature type="transmembrane region" description="Helical" evidence="7">
    <location>
        <begin position="168"/>
        <end position="187"/>
    </location>
</feature>
<dbReference type="InterPro" id="IPR011701">
    <property type="entry name" value="MFS"/>
</dbReference>
<dbReference type="PRINTS" id="PR01036">
    <property type="entry name" value="TCRTETB"/>
</dbReference>
<reference evidence="9 10" key="1">
    <citation type="submission" date="2014-01" db="EMBL/GenBank/DDBJ databases">
        <title>Full genme sequencing of cellulolytic bacterium Gynuella sunshinyii YC6258T gen. nov., sp. nov.</title>
        <authorList>
            <person name="Khan H."/>
            <person name="Chung E.J."/>
            <person name="Chung Y.R."/>
        </authorList>
    </citation>
    <scope>NUCLEOTIDE SEQUENCE [LARGE SCALE GENOMIC DNA]</scope>
    <source>
        <strain evidence="9 10">YC6258</strain>
    </source>
</reference>
<dbReference type="InterPro" id="IPR004638">
    <property type="entry name" value="EmrB-like"/>
</dbReference>
<evidence type="ECO:0000256" key="1">
    <source>
        <dbReference type="ARBA" id="ARBA00004651"/>
    </source>
</evidence>
<evidence type="ECO:0000259" key="8">
    <source>
        <dbReference type="PROSITE" id="PS50850"/>
    </source>
</evidence>
<dbReference type="HOGENOM" id="CLU_000960_2_5_6"/>
<keyword evidence="4 7" id="KW-0812">Transmembrane</keyword>
<feature type="transmembrane region" description="Helical" evidence="7">
    <location>
        <begin position="337"/>
        <end position="359"/>
    </location>
</feature>
<protein>
    <submittedName>
        <fullName evidence="9">Arabinose efflux permease</fullName>
    </submittedName>
</protein>
<evidence type="ECO:0000256" key="3">
    <source>
        <dbReference type="ARBA" id="ARBA00022475"/>
    </source>
</evidence>
<dbReference type="Proteomes" id="UP000032266">
    <property type="component" value="Chromosome"/>
</dbReference>
<keyword evidence="6 7" id="KW-0472">Membrane</keyword>
<dbReference type="AlphaFoldDB" id="A0A0C5VI76"/>
<dbReference type="PROSITE" id="PS50850">
    <property type="entry name" value="MFS"/>
    <property type="match status" value="1"/>
</dbReference>
<evidence type="ECO:0000256" key="7">
    <source>
        <dbReference type="SAM" id="Phobius"/>
    </source>
</evidence>
<keyword evidence="10" id="KW-1185">Reference proteome</keyword>
<feature type="transmembrane region" description="Helical" evidence="7">
    <location>
        <begin position="409"/>
        <end position="432"/>
    </location>
</feature>
<feature type="transmembrane region" description="Helical" evidence="7">
    <location>
        <begin position="365"/>
        <end position="388"/>
    </location>
</feature>
<dbReference type="PANTHER" id="PTHR23501:SF197">
    <property type="entry name" value="COMD"/>
    <property type="match status" value="1"/>
</dbReference>
<sequence>MINDPRLMPLAQKRLILLGALVSLFLAALDQTIVSTATPAIVRDLAFPTSWITWLTTAFLVLSTATLPIWGKLSDLYGRRNILVTGLLLFCFASVLCALAFSPLSMVLFRALQGIGSAAILSTVFALVSDIFTPQERPRYQGLFGSVFAVSSVIGPWVGGILTDMASWHWVFLVNVPILALVLPFILKKMPPLRHRNSGSIDFTGAVLLLATVIPLLLIFALAPARYAWISVPVLIMVAIVLLALTAFIVHERRTDEPIIDLMLFADKSFRLMALGAFFTGGAFLCAIVFIPLYMVNVYDFSATRAGVTVMPLTFGLVAANVASGRLASHIGSYKPVLIPALSFAVVSLLAVSLTLNVGQPHWSISVRLFLVGLGLGPSIPMLTQMMINSVNRQKIGMVSSTAAFVRQLGNTVGLAVFGTILTSILTVGMGIGGASVLGQTDTAHLSIETGASVTSHFDADKMIATAKKQYAHLSSRIQNRQTLTTADLQLLGVEPEVLATMDAAALNAQIHLRLEQTETQIFEVAQTFKATWTKAVKTIFLTAMVMVLCGLVAVILIPEIPFKELEQRRE</sequence>
<dbReference type="FunFam" id="1.20.1720.10:FF:000004">
    <property type="entry name" value="EmrB/QacA family drug resistance transporter"/>
    <property type="match status" value="1"/>
</dbReference>
<keyword evidence="2" id="KW-0813">Transport</keyword>
<gene>
    <name evidence="9" type="ORF">YC6258_01013</name>
</gene>
<keyword evidence="5 7" id="KW-1133">Transmembrane helix</keyword>
<feature type="transmembrane region" description="Helical" evidence="7">
    <location>
        <begin position="199"/>
        <end position="222"/>
    </location>
</feature>
<evidence type="ECO:0000256" key="2">
    <source>
        <dbReference type="ARBA" id="ARBA00022448"/>
    </source>
</evidence>
<feature type="transmembrane region" description="Helical" evidence="7">
    <location>
        <begin position="82"/>
        <end position="101"/>
    </location>
</feature>
<keyword evidence="3" id="KW-1003">Cell membrane</keyword>
<dbReference type="OrthoDB" id="9812221at2"/>
<feature type="transmembrane region" description="Helical" evidence="7">
    <location>
        <begin position="51"/>
        <end position="70"/>
    </location>
</feature>
<feature type="transmembrane region" description="Helical" evidence="7">
    <location>
        <begin position="306"/>
        <end position="325"/>
    </location>
</feature>
<feature type="transmembrane region" description="Helical" evidence="7">
    <location>
        <begin position="272"/>
        <end position="294"/>
    </location>
</feature>
<evidence type="ECO:0000313" key="9">
    <source>
        <dbReference type="EMBL" id="AJQ93063.1"/>
    </source>
</evidence>
<organism evidence="9 10">
    <name type="scientific">Gynuella sunshinyii YC6258</name>
    <dbReference type="NCBI Taxonomy" id="1445510"/>
    <lineage>
        <taxon>Bacteria</taxon>
        <taxon>Pseudomonadati</taxon>
        <taxon>Pseudomonadota</taxon>
        <taxon>Gammaproteobacteria</taxon>
        <taxon>Oceanospirillales</taxon>
        <taxon>Saccharospirillaceae</taxon>
        <taxon>Gynuella</taxon>
    </lineage>
</organism>
<evidence type="ECO:0000256" key="5">
    <source>
        <dbReference type="ARBA" id="ARBA00022989"/>
    </source>
</evidence>
<dbReference type="RefSeq" id="WP_044615968.1">
    <property type="nucleotide sequence ID" value="NZ_CP007142.1"/>
</dbReference>
<dbReference type="SUPFAM" id="SSF103473">
    <property type="entry name" value="MFS general substrate transporter"/>
    <property type="match status" value="1"/>
</dbReference>
<name>A0A0C5VI76_9GAMM</name>
<accession>A0A0C5VI76</accession>
<feature type="domain" description="Major facilitator superfamily (MFS) profile" evidence="8">
    <location>
        <begin position="16"/>
        <end position="562"/>
    </location>
</feature>
<feature type="transmembrane region" description="Helical" evidence="7">
    <location>
        <begin position="107"/>
        <end position="128"/>
    </location>
</feature>
<dbReference type="EMBL" id="CP007142">
    <property type="protein sequence ID" value="AJQ93063.1"/>
    <property type="molecule type" value="Genomic_DNA"/>
</dbReference>
<dbReference type="InterPro" id="IPR020846">
    <property type="entry name" value="MFS_dom"/>
</dbReference>
<dbReference type="Gene3D" id="1.20.1720.10">
    <property type="entry name" value="Multidrug resistance protein D"/>
    <property type="match status" value="1"/>
</dbReference>
<feature type="transmembrane region" description="Helical" evidence="7">
    <location>
        <begin position="540"/>
        <end position="561"/>
    </location>
</feature>
<dbReference type="Gene3D" id="1.20.1250.20">
    <property type="entry name" value="MFS general substrate transporter like domains"/>
    <property type="match status" value="1"/>
</dbReference>
<dbReference type="InterPro" id="IPR036259">
    <property type="entry name" value="MFS_trans_sf"/>
</dbReference>
<comment type="subcellular location">
    <subcellularLocation>
        <location evidence="1">Cell membrane</location>
        <topology evidence="1">Multi-pass membrane protein</topology>
    </subcellularLocation>
</comment>
<evidence type="ECO:0000313" key="10">
    <source>
        <dbReference type="Proteomes" id="UP000032266"/>
    </source>
</evidence>
<dbReference type="PANTHER" id="PTHR23501">
    <property type="entry name" value="MAJOR FACILITATOR SUPERFAMILY"/>
    <property type="match status" value="1"/>
</dbReference>
<dbReference type="NCBIfam" id="TIGR00711">
    <property type="entry name" value="efflux_EmrB"/>
    <property type="match status" value="1"/>
</dbReference>
<feature type="transmembrane region" description="Helical" evidence="7">
    <location>
        <begin position="140"/>
        <end position="162"/>
    </location>
</feature>
<dbReference type="Pfam" id="PF07690">
    <property type="entry name" value="MFS_1"/>
    <property type="match status" value="1"/>
</dbReference>
<dbReference type="CDD" id="cd17502">
    <property type="entry name" value="MFS_Azr1_MDR_like"/>
    <property type="match status" value="1"/>
</dbReference>
<feature type="transmembrane region" description="Helical" evidence="7">
    <location>
        <begin position="228"/>
        <end position="251"/>
    </location>
</feature>
<dbReference type="STRING" id="1445510.YC6258_01013"/>
<dbReference type="GO" id="GO:0005886">
    <property type="term" value="C:plasma membrane"/>
    <property type="evidence" value="ECO:0007669"/>
    <property type="project" value="UniProtKB-SubCell"/>
</dbReference>
<evidence type="ECO:0000256" key="4">
    <source>
        <dbReference type="ARBA" id="ARBA00022692"/>
    </source>
</evidence>
<dbReference type="GO" id="GO:0022857">
    <property type="term" value="F:transmembrane transporter activity"/>
    <property type="evidence" value="ECO:0007669"/>
    <property type="project" value="InterPro"/>
</dbReference>